<accession>A0A0L0N3I8</accession>
<comment type="similarity">
    <text evidence="1">Belongs to the Cyclase 1 superfamily.</text>
</comment>
<dbReference type="SUPFAM" id="SSF102198">
    <property type="entry name" value="Putative cyclase"/>
    <property type="match status" value="1"/>
</dbReference>
<evidence type="ECO:0000313" key="2">
    <source>
        <dbReference type="EMBL" id="KND88554.1"/>
    </source>
</evidence>
<dbReference type="AlphaFoldDB" id="A0A0L0N3I8"/>
<dbReference type="InterPro" id="IPR007325">
    <property type="entry name" value="KFase/CYL"/>
</dbReference>
<name>A0A0L0N3I8_TOLOC</name>
<proteinExistence type="inferred from homology"/>
<dbReference type="Proteomes" id="UP000036947">
    <property type="component" value="Unassembled WGS sequence"/>
</dbReference>
<evidence type="ECO:0000256" key="1">
    <source>
        <dbReference type="ARBA" id="ARBA00007865"/>
    </source>
</evidence>
<dbReference type="EMBL" id="LFRF01000025">
    <property type="protein sequence ID" value="KND88554.1"/>
    <property type="molecule type" value="Genomic_DNA"/>
</dbReference>
<dbReference type="GO" id="GO:0019441">
    <property type="term" value="P:L-tryptophan catabolic process to kynurenine"/>
    <property type="evidence" value="ECO:0007669"/>
    <property type="project" value="InterPro"/>
</dbReference>
<comment type="caution">
    <text evidence="2">The sequence shown here is derived from an EMBL/GenBank/DDBJ whole genome shotgun (WGS) entry which is preliminary data.</text>
</comment>
<dbReference type="Gene3D" id="3.50.30.50">
    <property type="entry name" value="Putative cyclase"/>
    <property type="match status" value="1"/>
</dbReference>
<keyword evidence="3" id="KW-1185">Reference proteome</keyword>
<dbReference type="OrthoDB" id="5396at2759"/>
<protein>
    <recommendedName>
        <fullName evidence="4">Cyclase</fullName>
    </recommendedName>
</protein>
<dbReference type="GO" id="GO:0004061">
    <property type="term" value="F:arylformamidase activity"/>
    <property type="evidence" value="ECO:0007669"/>
    <property type="project" value="InterPro"/>
</dbReference>
<reference evidence="2 3" key="1">
    <citation type="journal article" date="2015" name="BMC Genomics">
        <title>The genome of the truffle-parasite Tolypocladium ophioglossoides and the evolution of antifungal peptaibiotics.</title>
        <authorList>
            <person name="Quandt C.A."/>
            <person name="Bushley K.E."/>
            <person name="Spatafora J.W."/>
        </authorList>
    </citation>
    <scope>NUCLEOTIDE SEQUENCE [LARGE SCALE GENOMIC DNA]</scope>
    <source>
        <strain evidence="2 3">CBS 100239</strain>
    </source>
</reference>
<dbReference type="InterPro" id="IPR037175">
    <property type="entry name" value="KFase_sf"/>
</dbReference>
<dbReference type="PANTHER" id="PTHR34861:SF10">
    <property type="entry name" value="CYCLASE"/>
    <property type="match status" value="1"/>
</dbReference>
<dbReference type="STRING" id="1163406.A0A0L0N3I8"/>
<dbReference type="PANTHER" id="PTHR34861">
    <property type="match status" value="1"/>
</dbReference>
<evidence type="ECO:0000313" key="3">
    <source>
        <dbReference type="Proteomes" id="UP000036947"/>
    </source>
</evidence>
<evidence type="ECO:0008006" key="4">
    <source>
        <dbReference type="Google" id="ProtNLM"/>
    </source>
</evidence>
<gene>
    <name evidence="2" type="ORF">TOPH_06895</name>
</gene>
<dbReference type="Pfam" id="PF04199">
    <property type="entry name" value="Cyclase"/>
    <property type="match status" value="1"/>
</dbReference>
<organism evidence="2 3">
    <name type="scientific">Tolypocladium ophioglossoides (strain CBS 100239)</name>
    <name type="common">Snaketongue truffleclub</name>
    <name type="synonym">Elaphocordyceps ophioglossoides</name>
    <dbReference type="NCBI Taxonomy" id="1163406"/>
    <lineage>
        <taxon>Eukaryota</taxon>
        <taxon>Fungi</taxon>
        <taxon>Dikarya</taxon>
        <taxon>Ascomycota</taxon>
        <taxon>Pezizomycotina</taxon>
        <taxon>Sordariomycetes</taxon>
        <taxon>Hypocreomycetidae</taxon>
        <taxon>Hypocreales</taxon>
        <taxon>Ophiocordycipitaceae</taxon>
        <taxon>Tolypocladium</taxon>
    </lineage>
</organism>
<sequence length="324" mass="36310">MDSESPPRQDPPDGSEWVWGKDDNLGRLNFLTASRVAKAAQEIKLGEVIPLKLRDFPLEYPQEPAFGREAFAYEIKNIDKDIVYDDMYRLNTQSGTHWDGFRHFAHVKSLKFYNNATGADIVGPTSNDKCSIHHWAQKGIAARGVLLDYRGYARQKNLHYDACTTYRITYDELASCGEAQGIDIRPAAKGGDIEVGDILFIRTGWVQDSKIQAEETKMNGGSGSLGNNFAGVAQEPQMVEWLHDCYFAAVAGDSPTFEAWPTSQDYFLHEYILALWGMPLGEMLDLERLSARCRDLGRWTFFFSSMPSNCIGGICSHINGMAIL</sequence>